<keyword evidence="5" id="KW-0472">Membrane</keyword>
<evidence type="ECO:0000256" key="3">
    <source>
        <dbReference type="ARBA" id="ARBA00022622"/>
    </source>
</evidence>
<evidence type="ECO:0000256" key="10">
    <source>
        <dbReference type="SAM" id="SignalP"/>
    </source>
</evidence>
<evidence type="ECO:0000256" key="9">
    <source>
        <dbReference type="ARBA" id="ARBA00029446"/>
    </source>
</evidence>
<evidence type="ECO:0000256" key="5">
    <source>
        <dbReference type="ARBA" id="ARBA00023136"/>
    </source>
</evidence>
<dbReference type="GO" id="GO:0098552">
    <property type="term" value="C:side of membrane"/>
    <property type="evidence" value="ECO:0007669"/>
    <property type="project" value="UniProtKB-KW"/>
</dbReference>
<feature type="chain" id="PRO_5029830102" description="UPAR/Ly6 domain-containing protein" evidence="10">
    <location>
        <begin position="20"/>
        <end position="126"/>
    </location>
</feature>
<sequence>MVLGWLLLLVMALPPGTTGAKDCVFCEITDSSSCPGTHMHCGDDEDCYTGHGVAPGVGPIINKGCVQTTSCGKEQPVSYMGVTYSLVTNCCYGQLCNEAPSPTGGRTAGAPTSLALGTLLLLRHLL</sequence>
<dbReference type="Proteomes" id="UP000551758">
    <property type="component" value="Unassembled WGS sequence"/>
</dbReference>
<evidence type="ECO:0000313" key="13">
    <source>
        <dbReference type="Proteomes" id="UP000551758"/>
    </source>
</evidence>
<dbReference type="OrthoDB" id="5962859at2759"/>
<keyword evidence="2" id="KW-1003">Cell membrane</keyword>
<proteinExistence type="inferred from homology"/>
<dbReference type="InterPro" id="IPR046354">
    <property type="entry name" value="SPACA4/Bouncer"/>
</dbReference>
<keyword evidence="8" id="KW-0449">Lipoprotein</keyword>
<evidence type="ECO:0000256" key="7">
    <source>
        <dbReference type="ARBA" id="ARBA00023180"/>
    </source>
</evidence>
<evidence type="ECO:0000313" key="12">
    <source>
        <dbReference type="EMBL" id="KAF5925894.1"/>
    </source>
</evidence>
<dbReference type="EMBL" id="JACDTQ010000810">
    <property type="protein sequence ID" value="KAF5925894.1"/>
    <property type="molecule type" value="Genomic_DNA"/>
</dbReference>
<dbReference type="GO" id="GO:0005886">
    <property type="term" value="C:plasma membrane"/>
    <property type="evidence" value="ECO:0007669"/>
    <property type="project" value="UniProtKB-SubCell"/>
</dbReference>
<keyword evidence="7" id="KW-0325">Glycoprotein</keyword>
<reference evidence="12 13" key="1">
    <citation type="journal article" date="2020" name="Mol. Biol. Evol.">
        <title>Interspecific Gene Flow and the Evolution of Specialization in Black and White Rhinoceros.</title>
        <authorList>
            <person name="Moodley Y."/>
            <person name="Westbury M.V."/>
            <person name="Russo I.M."/>
            <person name="Gopalakrishnan S."/>
            <person name="Rakotoarivelo A."/>
            <person name="Olsen R.A."/>
            <person name="Prost S."/>
            <person name="Tunstall T."/>
            <person name="Ryder O.A."/>
            <person name="Dalen L."/>
            <person name="Bruford M.W."/>
        </authorList>
    </citation>
    <scope>NUCLEOTIDE SEQUENCE [LARGE SCALE GENOMIC DNA]</scope>
    <source>
        <strain evidence="12">SBR-YM</strain>
        <tissue evidence="12">Skin</tissue>
    </source>
</reference>
<evidence type="ECO:0000259" key="11">
    <source>
        <dbReference type="Pfam" id="PF00021"/>
    </source>
</evidence>
<name>A0A7J7FDU0_DICBM</name>
<keyword evidence="6" id="KW-1015">Disulfide bond</keyword>
<evidence type="ECO:0000256" key="8">
    <source>
        <dbReference type="ARBA" id="ARBA00023288"/>
    </source>
</evidence>
<feature type="signal peptide" evidence="10">
    <location>
        <begin position="1"/>
        <end position="19"/>
    </location>
</feature>
<dbReference type="AlphaFoldDB" id="A0A7J7FDU0"/>
<evidence type="ECO:0000256" key="6">
    <source>
        <dbReference type="ARBA" id="ARBA00023157"/>
    </source>
</evidence>
<dbReference type="Pfam" id="PF00021">
    <property type="entry name" value="UPAR_LY6"/>
    <property type="match status" value="1"/>
</dbReference>
<evidence type="ECO:0000256" key="2">
    <source>
        <dbReference type="ARBA" id="ARBA00022475"/>
    </source>
</evidence>
<evidence type="ECO:0000256" key="4">
    <source>
        <dbReference type="ARBA" id="ARBA00022729"/>
    </source>
</evidence>
<dbReference type="SUPFAM" id="SSF57302">
    <property type="entry name" value="Snake toxin-like"/>
    <property type="match status" value="1"/>
</dbReference>
<feature type="domain" description="UPAR/Ly6" evidence="11">
    <location>
        <begin position="22"/>
        <end position="98"/>
    </location>
</feature>
<comment type="similarity">
    <text evidence="9">Belongs to the SPACA4/bouncer family.</text>
</comment>
<organism evidence="12 13">
    <name type="scientific">Diceros bicornis minor</name>
    <name type="common">South-central black rhinoceros</name>
    <dbReference type="NCBI Taxonomy" id="77932"/>
    <lineage>
        <taxon>Eukaryota</taxon>
        <taxon>Metazoa</taxon>
        <taxon>Chordata</taxon>
        <taxon>Craniata</taxon>
        <taxon>Vertebrata</taxon>
        <taxon>Euteleostomi</taxon>
        <taxon>Mammalia</taxon>
        <taxon>Eutheria</taxon>
        <taxon>Laurasiatheria</taxon>
        <taxon>Perissodactyla</taxon>
        <taxon>Rhinocerotidae</taxon>
        <taxon>Diceros</taxon>
    </lineage>
</organism>
<accession>A0A7J7FDU0</accession>
<dbReference type="PANTHER" id="PTHR47613">
    <property type="entry name" value="SPERM ACROSOME MEMBRANE-ASSOCIATED PROTEIN 4"/>
    <property type="match status" value="1"/>
</dbReference>
<protein>
    <recommendedName>
        <fullName evidence="11">UPAR/Ly6 domain-containing protein</fullName>
    </recommendedName>
</protein>
<dbReference type="Gene3D" id="2.10.60.10">
    <property type="entry name" value="CD59"/>
    <property type="match status" value="1"/>
</dbReference>
<evidence type="ECO:0000256" key="1">
    <source>
        <dbReference type="ARBA" id="ARBA00004609"/>
    </source>
</evidence>
<dbReference type="PANTHER" id="PTHR47613:SF1">
    <property type="entry name" value="SPERM ACROSOME MEMBRANE-ASSOCIATED PROTEIN 4"/>
    <property type="match status" value="1"/>
</dbReference>
<dbReference type="CDD" id="cd23574">
    <property type="entry name" value="TFP_LU_ECD_SPACA4"/>
    <property type="match status" value="1"/>
</dbReference>
<keyword evidence="3" id="KW-0336">GPI-anchor</keyword>
<dbReference type="InterPro" id="IPR045860">
    <property type="entry name" value="Snake_toxin-like_sf"/>
</dbReference>
<keyword evidence="4 10" id="KW-0732">Signal</keyword>
<comment type="subcellular location">
    <subcellularLocation>
        <location evidence="1">Cell membrane</location>
        <topology evidence="1">Lipid-anchor</topology>
        <topology evidence="1">GPI-anchor</topology>
    </subcellularLocation>
</comment>
<keyword evidence="13" id="KW-1185">Reference proteome</keyword>
<comment type="caution">
    <text evidence="12">The sequence shown here is derived from an EMBL/GenBank/DDBJ whole genome shotgun (WGS) entry which is preliminary data.</text>
</comment>
<gene>
    <name evidence="12" type="ORF">HPG69_000385</name>
</gene>
<dbReference type="GO" id="GO:0035036">
    <property type="term" value="P:sperm-egg recognition"/>
    <property type="evidence" value="ECO:0007669"/>
    <property type="project" value="TreeGrafter"/>
</dbReference>
<dbReference type="InterPro" id="IPR016054">
    <property type="entry name" value="LY6_UPA_recep-like"/>
</dbReference>